<dbReference type="Proteomes" id="UP000240475">
    <property type="component" value="Chromosome"/>
</dbReference>
<evidence type="ECO:0000313" key="2">
    <source>
        <dbReference type="EMBL" id="AVX26964.1"/>
    </source>
</evidence>
<feature type="region of interest" description="Disordered" evidence="1">
    <location>
        <begin position="41"/>
        <end position="73"/>
    </location>
</feature>
<evidence type="ECO:0000256" key="1">
    <source>
        <dbReference type="SAM" id="MobiDB-lite"/>
    </source>
</evidence>
<feature type="compositionally biased region" description="Basic residues" evidence="1">
    <location>
        <begin position="57"/>
        <end position="66"/>
    </location>
</feature>
<protein>
    <submittedName>
        <fullName evidence="2">Uncharacterized protein</fullName>
    </submittedName>
</protein>
<dbReference type="AlphaFoldDB" id="A0AAD0IFI2"/>
<gene>
    <name evidence="2" type="ORF">DA456_17950</name>
</gene>
<evidence type="ECO:0000313" key="3">
    <source>
        <dbReference type="Proteomes" id="UP000240475"/>
    </source>
</evidence>
<proteinExistence type="predicted"/>
<dbReference type="EMBL" id="CP028490">
    <property type="protein sequence ID" value="AVX26964.1"/>
    <property type="molecule type" value="Genomic_DNA"/>
</dbReference>
<accession>A0AAD0IFI2</accession>
<name>A0AAD0IFI2_PSESX</name>
<sequence>MLTTDPEHAKVAIGRSASTVGLVLASMEDSAAALVAQVVKEPKSEPAPALKPEQKLRLRHSGKRQNTRLISHE</sequence>
<reference evidence="2 3" key="1">
    <citation type="submission" date="2018-04" db="EMBL/GenBank/DDBJ databases">
        <authorList>
            <person name="Cha J.-S."/>
        </authorList>
    </citation>
    <scope>NUCLEOTIDE SEQUENCE [LARGE SCALE GENOMIC DNA]</scope>
    <source>
        <strain evidence="2 3">LMG5095</strain>
    </source>
</reference>
<organism evidence="2 3">
    <name type="scientific">Pseudomonas syringae pv. atrofaciens</name>
    <dbReference type="NCBI Taxonomy" id="192087"/>
    <lineage>
        <taxon>Bacteria</taxon>
        <taxon>Pseudomonadati</taxon>
        <taxon>Pseudomonadota</taxon>
        <taxon>Gammaproteobacteria</taxon>
        <taxon>Pseudomonadales</taxon>
        <taxon>Pseudomonadaceae</taxon>
        <taxon>Pseudomonas</taxon>
        <taxon>Pseudomonas syringae</taxon>
    </lineage>
</organism>